<sequence>SLLVESEHHPGYLTLRAQQNQSSRPTLLLTWIPNTTLKKNPHSIEGSPNLSRSNTPKVSPRRIPRQEFAKSDESVTLTPSPSPSTQDSSFSCNLQRKKFSQDTTSICSQLSEESRDESASAGSSSFLGDEQSKENSSNFSSSCKSQADSGLGGEDISSSFNQVQNNEKAVQHNVKPTRVGVHVNNLNGVDKGPRTDHKNLGCTGISSDDLTYEEQLVAMLNRNKLHAKVKDKDAGEMREIKY</sequence>
<reference evidence="2 3" key="1">
    <citation type="journal article" date="2021" name="Elife">
        <title>Chloroplast acquisition without the gene transfer in kleptoplastic sea slugs, Plakobranchus ocellatus.</title>
        <authorList>
            <person name="Maeda T."/>
            <person name="Takahashi S."/>
            <person name="Yoshida T."/>
            <person name="Shimamura S."/>
            <person name="Takaki Y."/>
            <person name="Nagai Y."/>
            <person name="Toyoda A."/>
            <person name="Suzuki Y."/>
            <person name="Arimoto A."/>
            <person name="Ishii H."/>
            <person name="Satoh N."/>
            <person name="Nishiyama T."/>
            <person name="Hasebe M."/>
            <person name="Maruyama T."/>
            <person name="Minagawa J."/>
            <person name="Obokata J."/>
            <person name="Shigenobu S."/>
        </authorList>
    </citation>
    <scope>NUCLEOTIDE SEQUENCE [LARGE SCALE GENOMIC DNA]</scope>
</reference>
<feature type="compositionally biased region" description="Basic and acidic residues" evidence="1">
    <location>
        <begin position="64"/>
        <end position="73"/>
    </location>
</feature>
<name>A0AAV4EP57_9GAST</name>
<dbReference type="AlphaFoldDB" id="A0AAV4EP57"/>
<feature type="region of interest" description="Disordered" evidence="1">
    <location>
        <begin position="37"/>
        <end position="92"/>
    </location>
</feature>
<feature type="region of interest" description="Disordered" evidence="1">
    <location>
        <begin position="108"/>
        <end position="158"/>
    </location>
</feature>
<evidence type="ECO:0000313" key="3">
    <source>
        <dbReference type="Proteomes" id="UP000762676"/>
    </source>
</evidence>
<feature type="compositionally biased region" description="Polar residues" evidence="1">
    <location>
        <begin position="46"/>
        <end position="57"/>
    </location>
</feature>
<protein>
    <submittedName>
        <fullName evidence="2">TBC1 domain family member 16</fullName>
    </submittedName>
</protein>
<feature type="compositionally biased region" description="Low complexity" evidence="1">
    <location>
        <begin position="74"/>
        <end position="91"/>
    </location>
</feature>
<organism evidence="2 3">
    <name type="scientific">Elysia marginata</name>
    <dbReference type="NCBI Taxonomy" id="1093978"/>
    <lineage>
        <taxon>Eukaryota</taxon>
        <taxon>Metazoa</taxon>
        <taxon>Spiralia</taxon>
        <taxon>Lophotrochozoa</taxon>
        <taxon>Mollusca</taxon>
        <taxon>Gastropoda</taxon>
        <taxon>Heterobranchia</taxon>
        <taxon>Euthyneura</taxon>
        <taxon>Panpulmonata</taxon>
        <taxon>Sacoglossa</taxon>
        <taxon>Placobranchoidea</taxon>
        <taxon>Plakobranchidae</taxon>
        <taxon>Elysia</taxon>
    </lineage>
</organism>
<gene>
    <name evidence="2" type="ORF">ElyMa_001865900</name>
</gene>
<feature type="compositionally biased region" description="Low complexity" evidence="1">
    <location>
        <begin position="134"/>
        <end position="146"/>
    </location>
</feature>
<evidence type="ECO:0000313" key="2">
    <source>
        <dbReference type="EMBL" id="GFR62210.1"/>
    </source>
</evidence>
<accession>A0AAV4EP57</accession>
<dbReference type="Proteomes" id="UP000762676">
    <property type="component" value="Unassembled WGS sequence"/>
</dbReference>
<dbReference type="EMBL" id="BMAT01003785">
    <property type="protein sequence ID" value="GFR62210.1"/>
    <property type="molecule type" value="Genomic_DNA"/>
</dbReference>
<proteinExistence type="predicted"/>
<comment type="caution">
    <text evidence="2">The sequence shown here is derived from an EMBL/GenBank/DDBJ whole genome shotgun (WGS) entry which is preliminary data.</text>
</comment>
<keyword evidence="3" id="KW-1185">Reference proteome</keyword>
<feature type="non-terminal residue" evidence="2">
    <location>
        <position position="1"/>
    </location>
</feature>
<evidence type="ECO:0000256" key="1">
    <source>
        <dbReference type="SAM" id="MobiDB-lite"/>
    </source>
</evidence>